<evidence type="ECO:0000313" key="2">
    <source>
        <dbReference type="EMBL" id="NFA61609.1"/>
    </source>
</evidence>
<dbReference type="AlphaFoldDB" id="A0A6M0T1G5"/>
<dbReference type="PANTHER" id="PTHR23026">
    <property type="entry name" value="NADPH NITROREDUCTASE"/>
    <property type="match status" value="1"/>
</dbReference>
<dbReference type="EMBL" id="SGJP01000036">
    <property type="protein sequence ID" value="NFA61609.1"/>
    <property type="molecule type" value="Genomic_DNA"/>
</dbReference>
<proteinExistence type="predicted"/>
<organism evidence="2 3">
    <name type="scientific">Clostridium botulinum</name>
    <dbReference type="NCBI Taxonomy" id="1491"/>
    <lineage>
        <taxon>Bacteria</taxon>
        <taxon>Bacillati</taxon>
        <taxon>Bacillota</taxon>
        <taxon>Clostridia</taxon>
        <taxon>Eubacteriales</taxon>
        <taxon>Clostridiaceae</taxon>
        <taxon>Clostridium</taxon>
    </lineage>
</organism>
<feature type="domain" description="Nitroreductase" evidence="1">
    <location>
        <begin position="62"/>
        <end position="145"/>
    </location>
</feature>
<dbReference type="GO" id="GO:0016491">
    <property type="term" value="F:oxidoreductase activity"/>
    <property type="evidence" value="ECO:0007669"/>
    <property type="project" value="InterPro"/>
</dbReference>
<dbReference type="InterPro" id="IPR029479">
    <property type="entry name" value="Nitroreductase"/>
</dbReference>
<comment type="caution">
    <text evidence="2">The sequence shown here is derived from an EMBL/GenBank/DDBJ whole genome shotgun (WGS) entry which is preliminary data.</text>
</comment>
<dbReference type="PANTHER" id="PTHR23026:SF123">
    <property type="entry name" value="NAD(P)H NITROREDUCTASE RV3131-RELATED"/>
    <property type="match status" value="1"/>
</dbReference>
<dbReference type="SUPFAM" id="SSF55469">
    <property type="entry name" value="FMN-dependent nitroreductase-like"/>
    <property type="match status" value="1"/>
</dbReference>
<gene>
    <name evidence="2" type="ORF">EXM42_14810</name>
</gene>
<dbReference type="FunFam" id="3.40.109.10:FF:000012">
    <property type="entry name" value="Nitroreductase family protein"/>
    <property type="match status" value="1"/>
</dbReference>
<evidence type="ECO:0000259" key="1">
    <source>
        <dbReference type="Pfam" id="PF00881"/>
    </source>
</evidence>
<accession>A0A6M0T1G5</accession>
<dbReference type="CDD" id="cd02150">
    <property type="entry name" value="nitroreductase"/>
    <property type="match status" value="1"/>
</dbReference>
<dbReference type="InterPro" id="IPR050627">
    <property type="entry name" value="Nitroreductase/BluB"/>
</dbReference>
<dbReference type="Proteomes" id="UP000473089">
    <property type="component" value="Unassembled WGS sequence"/>
</dbReference>
<dbReference type="InterPro" id="IPR000415">
    <property type="entry name" value="Nitroreductase-like"/>
</dbReference>
<name>A0A6M0T1G5_CLOBO</name>
<feature type="domain" description="Nitroreductase" evidence="1">
    <location>
        <begin position="4"/>
        <end position="58"/>
    </location>
</feature>
<sequence>MNAILKRRSIRKYKDKKISDDIVEGLLRAGMAAPSAVNEQPWQFIVLRDKEIMKKITKVHEYSKMLLEADVAIVVCGDKSKELIDDFWVQDCSAATENILIEAEDRGLGAVWLGVYPIKERIEGIKEILNLPEGITPLSVIPIGYPNEDKKPIDRFNKERVHYDKW</sequence>
<dbReference type="Pfam" id="PF00881">
    <property type="entry name" value="Nitroreductase"/>
    <property type="match status" value="2"/>
</dbReference>
<protein>
    <submittedName>
        <fullName evidence="2">Nitroreductase family protein</fullName>
    </submittedName>
</protein>
<reference evidence="2 3" key="1">
    <citation type="submission" date="2019-02" db="EMBL/GenBank/DDBJ databases">
        <title>Genome sequencing of Clostridium botulinum clinical isolates.</title>
        <authorList>
            <person name="Brunt J."/>
            <person name="Van Vliet A.H.M."/>
            <person name="Stringer S.C."/>
            <person name="Grant K.A."/>
            <person name="Carter A.C."/>
            <person name="Peck M.W."/>
        </authorList>
    </citation>
    <scope>NUCLEOTIDE SEQUENCE [LARGE SCALE GENOMIC DNA]</scope>
    <source>
        <strain evidence="2 3">R1125/03</strain>
    </source>
</reference>
<evidence type="ECO:0000313" key="3">
    <source>
        <dbReference type="Proteomes" id="UP000473089"/>
    </source>
</evidence>
<dbReference type="Gene3D" id="3.40.109.10">
    <property type="entry name" value="NADH Oxidase"/>
    <property type="match status" value="1"/>
</dbReference>